<name>A0A4Y2J996_ARAVE</name>
<dbReference type="Proteomes" id="UP000499080">
    <property type="component" value="Unassembled WGS sequence"/>
</dbReference>
<gene>
    <name evidence="1" type="ORF">AVEN_242498_1</name>
    <name evidence="2" type="ORF">AVEN_267758_1</name>
</gene>
<comment type="caution">
    <text evidence="1">The sequence shown here is derived from an EMBL/GenBank/DDBJ whole genome shotgun (WGS) entry which is preliminary data.</text>
</comment>
<dbReference type="EMBL" id="BGPR01189033">
    <property type="protein sequence ID" value="GBM85832.1"/>
    <property type="molecule type" value="Genomic_DNA"/>
</dbReference>
<protein>
    <submittedName>
        <fullName evidence="1">Uncharacterized protein</fullName>
    </submittedName>
</protein>
<proteinExistence type="predicted"/>
<organism evidence="1 3">
    <name type="scientific">Araneus ventricosus</name>
    <name type="common">Orbweaver spider</name>
    <name type="synonym">Epeira ventricosa</name>
    <dbReference type="NCBI Taxonomy" id="182803"/>
    <lineage>
        <taxon>Eukaryota</taxon>
        <taxon>Metazoa</taxon>
        <taxon>Ecdysozoa</taxon>
        <taxon>Arthropoda</taxon>
        <taxon>Chelicerata</taxon>
        <taxon>Arachnida</taxon>
        <taxon>Araneae</taxon>
        <taxon>Araneomorphae</taxon>
        <taxon>Entelegynae</taxon>
        <taxon>Araneoidea</taxon>
        <taxon>Araneidae</taxon>
        <taxon>Araneus</taxon>
    </lineage>
</organism>
<dbReference type="AlphaFoldDB" id="A0A4Y2J996"/>
<evidence type="ECO:0000313" key="2">
    <source>
        <dbReference type="EMBL" id="GBM85850.1"/>
    </source>
</evidence>
<reference evidence="1 3" key="1">
    <citation type="journal article" date="2019" name="Sci. Rep.">
        <title>Orb-weaving spider Araneus ventricosus genome elucidates the spidroin gene catalogue.</title>
        <authorList>
            <person name="Kono N."/>
            <person name="Nakamura H."/>
            <person name="Ohtoshi R."/>
            <person name="Moran D.A.P."/>
            <person name="Shinohara A."/>
            <person name="Yoshida Y."/>
            <person name="Fujiwara M."/>
            <person name="Mori M."/>
            <person name="Tomita M."/>
            <person name="Arakawa K."/>
        </authorList>
    </citation>
    <scope>NUCLEOTIDE SEQUENCE [LARGE SCALE GENOMIC DNA]</scope>
</reference>
<evidence type="ECO:0000313" key="1">
    <source>
        <dbReference type="EMBL" id="GBM85832.1"/>
    </source>
</evidence>
<evidence type="ECO:0000313" key="3">
    <source>
        <dbReference type="Proteomes" id="UP000499080"/>
    </source>
</evidence>
<accession>A0A4Y2J996</accession>
<sequence>MRDLIRPLNVRGIIKTSNGFFAATTALQKGEENFYSVQEMMLIFACGFQKNFLSNANALIVRRNSSLSFFQLLPVSVSLLVRIFCNLSSSSKSKSILIFSWLKV</sequence>
<dbReference type="EMBL" id="BGPR01189040">
    <property type="protein sequence ID" value="GBM85850.1"/>
    <property type="molecule type" value="Genomic_DNA"/>
</dbReference>
<keyword evidence="3" id="KW-1185">Reference proteome</keyword>